<evidence type="ECO:0000256" key="6">
    <source>
        <dbReference type="ARBA" id="ARBA00023235"/>
    </source>
</evidence>
<evidence type="ECO:0000256" key="3">
    <source>
        <dbReference type="ARBA" id="ARBA00008088"/>
    </source>
</evidence>
<dbReference type="NCBIfam" id="TIGR00021">
    <property type="entry name" value="rpiA"/>
    <property type="match status" value="1"/>
</dbReference>
<evidence type="ECO:0000256" key="5">
    <source>
        <dbReference type="ARBA" id="ARBA00019150"/>
    </source>
</evidence>
<dbReference type="Gene3D" id="3.40.50.1360">
    <property type="match status" value="1"/>
</dbReference>
<comment type="catalytic activity">
    <reaction evidence="1">
        <text>aldehydo-D-ribose 5-phosphate = D-ribulose 5-phosphate</text>
        <dbReference type="Rhea" id="RHEA:14657"/>
        <dbReference type="ChEBI" id="CHEBI:58121"/>
        <dbReference type="ChEBI" id="CHEBI:58273"/>
        <dbReference type="EC" id="5.3.1.6"/>
    </reaction>
</comment>
<comment type="caution">
    <text evidence="10">The sequence shown here is derived from an EMBL/GenBank/DDBJ whole genome shotgun (WGS) entry which is preliminary data.</text>
</comment>
<evidence type="ECO:0000256" key="8">
    <source>
        <dbReference type="ARBA" id="ARBA00032273"/>
    </source>
</evidence>
<dbReference type="FunFam" id="3.40.50.1360:FF:000014">
    <property type="entry name" value="Ribose 5-phosphate isomerase"/>
    <property type="match status" value="1"/>
</dbReference>
<evidence type="ECO:0000256" key="1">
    <source>
        <dbReference type="ARBA" id="ARBA00001713"/>
    </source>
</evidence>
<protein>
    <recommendedName>
        <fullName evidence="5">Ribose-5-phosphate isomerase</fullName>
        <ecNumber evidence="4">5.3.1.6</ecNumber>
    </recommendedName>
    <alternativeName>
        <fullName evidence="8">D-ribose-5-phosphate ketol-isomerase</fullName>
    </alternativeName>
    <alternativeName>
        <fullName evidence="7">Phosphoriboisomerase</fullName>
    </alternativeName>
</protein>
<sequence>HIRSRRQTQTNPAATASDVYKTQTRRTNPPSYHQQPSYAGLAKVSASATSTIQSRAMSSANLVESAKKQAAYQAVNDHLLPEYKYVGIGSGSTVVYVVEAIVSKGPEFYGGMTFIPTGSQSKGLIRTAGLKLANLDERPTVDGVPVALDVAFDGADEVDEDLNLIKGGGACLFQEKLVAIAANKFIAVADYRKQSPRLCTTWKTIPIEVLPMAAPDVLTRLRAMGSPSPVVRSGLPSKAGECVTDNGMWLIDAPFPPLLLAKDINSEVDGQGKDGAWEINALAQELVRLPGIVEIGLFHGFNGDEAVKLGKQLQAQKPVAAYFGLANGEVQVQNAA</sequence>
<dbReference type="AlphaFoldDB" id="A0A428RNC8"/>
<gene>
    <name evidence="10" type="ORF">CEP51_007704</name>
</gene>
<dbReference type="CDD" id="cd01398">
    <property type="entry name" value="RPI_A"/>
    <property type="match status" value="1"/>
</dbReference>
<evidence type="ECO:0000313" key="10">
    <source>
        <dbReference type="EMBL" id="RSL79033.1"/>
    </source>
</evidence>
<feature type="compositionally biased region" description="Polar residues" evidence="9">
    <location>
        <begin position="7"/>
        <end position="37"/>
    </location>
</feature>
<reference evidence="10 11" key="1">
    <citation type="submission" date="2017-06" db="EMBL/GenBank/DDBJ databases">
        <title>Comparative genomic analysis of Ambrosia Fusariam Clade fungi.</title>
        <authorList>
            <person name="Stajich J.E."/>
            <person name="Carrillo J."/>
            <person name="Kijimoto T."/>
            <person name="Eskalen A."/>
            <person name="O'Donnell K."/>
            <person name="Kasson M."/>
        </authorList>
    </citation>
    <scope>NUCLEOTIDE SEQUENCE [LARGE SCALE GENOMIC DNA]</scope>
    <source>
        <strain evidence="10 11">NRRL62606</strain>
    </source>
</reference>
<dbReference type="EMBL" id="NKCL01000187">
    <property type="protein sequence ID" value="RSL79033.1"/>
    <property type="molecule type" value="Genomic_DNA"/>
</dbReference>
<dbReference type="PANTHER" id="PTHR11934">
    <property type="entry name" value="RIBOSE-5-PHOSPHATE ISOMERASE"/>
    <property type="match status" value="1"/>
</dbReference>
<keyword evidence="11" id="KW-1185">Reference proteome</keyword>
<comment type="pathway">
    <text evidence="2">Carbohydrate degradation; pentose phosphate pathway; D-ribose 5-phosphate from D-ribulose 5-phosphate (non-oxidative stage): step 1/1.</text>
</comment>
<feature type="non-terminal residue" evidence="10">
    <location>
        <position position="1"/>
    </location>
</feature>
<evidence type="ECO:0000256" key="4">
    <source>
        <dbReference type="ARBA" id="ARBA00011959"/>
    </source>
</evidence>
<dbReference type="Proteomes" id="UP000287972">
    <property type="component" value="Unassembled WGS sequence"/>
</dbReference>
<evidence type="ECO:0000256" key="9">
    <source>
        <dbReference type="SAM" id="MobiDB-lite"/>
    </source>
</evidence>
<dbReference type="GO" id="GO:0009052">
    <property type="term" value="P:pentose-phosphate shunt, non-oxidative branch"/>
    <property type="evidence" value="ECO:0007669"/>
    <property type="project" value="InterPro"/>
</dbReference>
<feature type="region of interest" description="Disordered" evidence="9">
    <location>
        <begin position="1"/>
        <end position="37"/>
    </location>
</feature>
<dbReference type="GO" id="GO:0005737">
    <property type="term" value="C:cytoplasm"/>
    <property type="evidence" value="ECO:0007669"/>
    <property type="project" value="TreeGrafter"/>
</dbReference>
<dbReference type="Gene3D" id="3.30.70.260">
    <property type="match status" value="1"/>
</dbReference>
<dbReference type="PANTHER" id="PTHR11934:SF0">
    <property type="entry name" value="RIBOSE-5-PHOSPHATE ISOMERASE"/>
    <property type="match status" value="1"/>
</dbReference>
<dbReference type="SUPFAM" id="SSF100950">
    <property type="entry name" value="NagB/RpiA/CoA transferase-like"/>
    <property type="match status" value="1"/>
</dbReference>
<evidence type="ECO:0000256" key="2">
    <source>
        <dbReference type="ARBA" id="ARBA00004988"/>
    </source>
</evidence>
<organism evidence="10 11">
    <name type="scientific">Fusarium floridanum</name>
    <dbReference type="NCBI Taxonomy" id="1325733"/>
    <lineage>
        <taxon>Eukaryota</taxon>
        <taxon>Fungi</taxon>
        <taxon>Dikarya</taxon>
        <taxon>Ascomycota</taxon>
        <taxon>Pezizomycotina</taxon>
        <taxon>Sordariomycetes</taxon>
        <taxon>Hypocreomycetidae</taxon>
        <taxon>Hypocreales</taxon>
        <taxon>Nectriaceae</taxon>
        <taxon>Fusarium</taxon>
        <taxon>Fusarium solani species complex</taxon>
    </lineage>
</organism>
<keyword evidence="6" id="KW-0413">Isomerase</keyword>
<dbReference type="InterPro" id="IPR037171">
    <property type="entry name" value="NagB/RpiA_transferase-like"/>
</dbReference>
<dbReference type="GO" id="GO:0004751">
    <property type="term" value="F:ribose-5-phosphate isomerase activity"/>
    <property type="evidence" value="ECO:0007669"/>
    <property type="project" value="UniProtKB-EC"/>
</dbReference>
<evidence type="ECO:0000313" key="11">
    <source>
        <dbReference type="Proteomes" id="UP000287972"/>
    </source>
</evidence>
<evidence type="ECO:0000256" key="7">
    <source>
        <dbReference type="ARBA" id="ARBA00029734"/>
    </source>
</evidence>
<proteinExistence type="inferred from homology"/>
<dbReference type="GO" id="GO:0006014">
    <property type="term" value="P:D-ribose metabolic process"/>
    <property type="evidence" value="ECO:0007669"/>
    <property type="project" value="TreeGrafter"/>
</dbReference>
<name>A0A428RNC8_9HYPO</name>
<dbReference type="UniPathway" id="UPA00115">
    <property type="reaction ID" value="UER00412"/>
</dbReference>
<dbReference type="InterPro" id="IPR004788">
    <property type="entry name" value="Ribose5P_isomerase_type_A"/>
</dbReference>
<comment type="similarity">
    <text evidence="3">Belongs to the ribose 5-phosphate isomerase family.</text>
</comment>
<accession>A0A428RNC8</accession>
<dbReference type="Pfam" id="PF06026">
    <property type="entry name" value="Rib_5-P_isom_A"/>
    <property type="match status" value="1"/>
</dbReference>
<dbReference type="SUPFAM" id="SSF75445">
    <property type="entry name" value="D-ribose-5-phosphate isomerase (RpiA), lid domain"/>
    <property type="match status" value="1"/>
</dbReference>
<dbReference type="EC" id="5.3.1.6" evidence="4"/>